<evidence type="ECO:0000313" key="2">
    <source>
        <dbReference type="Proteomes" id="UP000032214"/>
    </source>
</evidence>
<evidence type="ECO:0008006" key="3">
    <source>
        <dbReference type="Google" id="ProtNLM"/>
    </source>
</evidence>
<accession>A0A0D2K5P8</accession>
<protein>
    <recommendedName>
        <fullName evidence="3">DUF4911 domain-containing protein</fullName>
    </recommendedName>
</protein>
<dbReference type="Proteomes" id="UP000032214">
    <property type="component" value="Unassembled WGS sequence"/>
</dbReference>
<name>A0A0D2K5P8_9BACT</name>
<gene>
    <name evidence="1" type="ORF">J120_01270</name>
</gene>
<comment type="caution">
    <text evidence="1">The sequence shown here is derived from an EMBL/GenBank/DDBJ whole genome shotgun (WGS) entry which is preliminary data.</text>
</comment>
<organism evidence="1 2">
    <name type="scientific">candidate division TM6 bacterium JCVI TM6SC1</name>
    <dbReference type="NCBI Taxonomy" id="1306947"/>
    <lineage>
        <taxon>Bacteria</taxon>
        <taxon>Candidatus Babelota</taxon>
        <taxon>Vermiphilus</taxon>
    </lineage>
</organism>
<reference evidence="1 2" key="1">
    <citation type="journal article" date="2013" name="Proc. Natl. Acad. Sci. U.S.A.">
        <title>Candidate phylum TM6 genome recovered from a hospital sink biofilm provides genomic insights into this uncultivated phylum.</title>
        <authorList>
            <person name="McLean J.S."/>
            <person name="Lombardo M.J."/>
            <person name="Badger J.H."/>
            <person name="Edlund A."/>
            <person name="Novotny M."/>
            <person name="Yee-Greenbaum J."/>
            <person name="Vyahhi N."/>
            <person name="Hall A.P."/>
            <person name="Yang Y."/>
            <person name="Dupont C.L."/>
            <person name="Ziegler M.G."/>
            <person name="Chitsaz H."/>
            <person name="Allen A.E."/>
            <person name="Yooseph S."/>
            <person name="Tesler G."/>
            <person name="Pevzner P.A."/>
            <person name="Friedman R.M."/>
            <person name="Nealson K.H."/>
            <person name="Venter J.C."/>
            <person name="Lasken R.S."/>
        </authorList>
    </citation>
    <scope>NUCLEOTIDE SEQUENCE [LARGE SCALE GENOMIC DNA]</scope>
    <source>
        <strain evidence="1 2">TM6SC1</strain>
    </source>
</reference>
<dbReference type="eggNOG" id="ENOG502ZVDH">
    <property type="taxonomic scope" value="Bacteria"/>
</dbReference>
<dbReference type="EMBL" id="ARQD01000001">
    <property type="protein sequence ID" value="KIX85577.1"/>
    <property type="molecule type" value="Genomic_DNA"/>
</dbReference>
<dbReference type="STRING" id="1306947.J120_01270"/>
<sequence length="84" mass="10234">MKLCFYYRALVDRQNTWLFVGFLRSFDHMVFDRTHDPILGVFEFFVPEHFQQQFLDIMTQLQQRQLVYNIEKLPNRLAESDSTL</sequence>
<keyword evidence="2" id="KW-1185">Reference proteome</keyword>
<proteinExistence type="predicted"/>
<evidence type="ECO:0000313" key="1">
    <source>
        <dbReference type="EMBL" id="KIX85577.1"/>
    </source>
</evidence>
<dbReference type="AlphaFoldDB" id="A0A0D2K5P8"/>